<keyword evidence="7 16" id="KW-0812">Transmembrane</keyword>
<evidence type="ECO:0000256" key="6">
    <source>
        <dbReference type="ARBA" id="ARBA00022660"/>
    </source>
</evidence>
<keyword evidence="6" id="KW-0679">Respiratory chain</keyword>
<accession>A0A897G5F0</accession>
<comment type="subcellular location">
    <subcellularLocation>
        <location evidence="1">Mitochondrion membrane</location>
        <topology evidence="1">Multi-pass membrane protein</topology>
    </subcellularLocation>
</comment>
<evidence type="ECO:0000256" key="8">
    <source>
        <dbReference type="ARBA" id="ARBA00022967"/>
    </source>
</evidence>
<evidence type="ECO:0000256" key="9">
    <source>
        <dbReference type="ARBA" id="ARBA00022982"/>
    </source>
</evidence>
<dbReference type="EC" id="7.1.1.2" evidence="3"/>
<dbReference type="PANTHER" id="PTHR11435:SF1">
    <property type="entry name" value="NADH-UBIQUINONE OXIDOREDUCTASE CHAIN 6"/>
    <property type="match status" value="1"/>
</dbReference>
<keyword evidence="8" id="KW-1278">Translocase</keyword>
<protein>
    <recommendedName>
        <fullName evidence="4">NADH-ubiquinone oxidoreductase chain 6</fullName>
        <ecNumber evidence="3">7.1.1.2</ecNumber>
    </recommendedName>
    <alternativeName>
        <fullName evidence="14">NADH dehydrogenase subunit 6</fullName>
    </alternativeName>
</protein>
<evidence type="ECO:0000256" key="5">
    <source>
        <dbReference type="ARBA" id="ARBA00022448"/>
    </source>
</evidence>
<dbReference type="PANTHER" id="PTHR11435">
    <property type="entry name" value="NADH UBIQUINONE OXIDOREDUCTASE SUBUNIT ND6"/>
    <property type="match status" value="1"/>
</dbReference>
<comment type="catalytic activity">
    <reaction evidence="15">
        <text>a ubiquinone + NADH + 5 H(+)(in) = a ubiquinol + NAD(+) + 4 H(+)(out)</text>
        <dbReference type="Rhea" id="RHEA:29091"/>
        <dbReference type="Rhea" id="RHEA-COMP:9565"/>
        <dbReference type="Rhea" id="RHEA-COMP:9566"/>
        <dbReference type="ChEBI" id="CHEBI:15378"/>
        <dbReference type="ChEBI" id="CHEBI:16389"/>
        <dbReference type="ChEBI" id="CHEBI:17976"/>
        <dbReference type="ChEBI" id="CHEBI:57540"/>
        <dbReference type="ChEBI" id="CHEBI:57945"/>
        <dbReference type="EC" id="7.1.1.2"/>
    </reaction>
</comment>
<dbReference type="GO" id="GO:0008137">
    <property type="term" value="F:NADH dehydrogenase (ubiquinone) activity"/>
    <property type="evidence" value="ECO:0007669"/>
    <property type="project" value="UniProtKB-EC"/>
</dbReference>
<proteinExistence type="inferred from homology"/>
<evidence type="ECO:0000256" key="3">
    <source>
        <dbReference type="ARBA" id="ARBA00012944"/>
    </source>
</evidence>
<evidence type="ECO:0000256" key="2">
    <source>
        <dbReference type="ARBA" id="ARBA00005698"/>
    </source>
</evidence>
<evidence type="ECO:0000256" key="10">
    <source>
        <dbReference type="ARBA" id="ARBA00022989"/>
    </source>
</evidence>
<evidence type="ECO:0000256" key="11">
    <source>
        <dbReference type="ARBA" id="ARBA00023027"/>
    </source>
</evidence>
<evidence type="ECO:0000256" key="12">
    <source>
        <dbReference type="ARBA" id="ARBA00023128"/>
    </source>
</evidence>
<dbReference type="InterPro" id="IPR050269">
    <property type="entry name" value="ComplexI_Subunit6"/>
</dbReference>
<keyword evidence="12 17" id="KW-0496">Mitochondrion</keyword>
<sequence>MMLQIMLIYILLLNSLMFYFSKTPISMGLIIILQTILLSLISGLMSFNFWYIYMMFLIMIGSMLILFIYVSSLSSNQKFDFNKKNIFMMFCIISLMFMMFKENFNLYSTFNSESINLMKLSMEQNFELKLSMNKLYNLPTNKIMLLMMNYLLLTLFIIVEITNINMGPLRKNF</sequence>
<feature type="transmembrane region" description="Helical" evidence="16">
    <location>
        <begin position="85"/>
        <end position="100"/>
    </location>
</feature>
<keyword evidence="9" id="KW-0249">Electron transport</keyword>
<feature type="transmembrane region" description="Helical" evidence="16">
    <location>
        <begin position="6"/>
        <end position="21"/>
    </location>
</feature>
<evidence type="ECO:0000256" key="4">
    <source>
        <dbReference type="ARBA" id="ARBA00021095"/>
    </source>
</evidence>
<feature type="transmembrane region" description="Helical" evidence="16">
    <location>
        <begin position="51"/>
        <end position="73"/>
    </location>
</feature>
<keyword evidence="10 16" id="KW-1133">Transmembrane helix</keyword>
<feature type="transmembrane region" description="Helical" evidence="16">
    <location>
        <begin position="28"/>
        <end position="45"/>
    </location>
</feature>
<keyword evidence="5" id="KW-0813">Transport</keyword>
<evidence type="ECO:0000313" key="17">
    <source>
        <dbReference type="EMBL" id="QSF20061.1"/>
    </source>
</evidence>
<evidence type="ECO:0000256" key="15">
    <source>
        <dbReference type="ARBA" id="ARBA00049551"/>
    </source>
</evidence>
<evidence type="ECO:0000256" key="13">
    <source>
        <dbReference type="ARBA" id="ARBA00023136"/>
    </source>
</evidence>
<organism evidence="17">
    <name type="scientific">Moricella rufonota</name>
    <dbReference type="NCBI Taxonomy" id="1384683"/>
    <lineage>
        <taxon>Eukaryota</taxon>
        <taxon>Metazoa</taxon>
        <taxon>Ecdysozoa</taxon>
        <taxon>Arthropoda</taxon>
        <taxon>Hexapoda</taxon>
        <taxon>Insecta</taxon>
        <taxon>Pterygota</taxon>
        <taxon>Neoptera</taxon>
        <taxon>Endopterygota</taxon>
        <taxon>Hymenoptera</taxon>
        <taxon>Tenthredinoidea</taxon>
        <taxon>Tenthredinidae</taxon>
        <taxon>Nematinae</taxon>
        <taxon>Moricella</taxon>
    </lineage>
</organism>
<evidence type="ECO:0000256" key="1">
    <source>
        <dbReference type="ARBA" id="ARBA00004225"/>
    </source>
</evidence>
<comment type="similarity">
    <text evidence="2">Belongs to the complex I subunit 6 family.</text>
</comment>
<evidence type="ECO:0000256" key="14">
    <source>
        <dbReference type="ARBA" id="ARBA00031019"/>
    </source>
</evidence>
<dbReference type="EMBL" id="MW487926">
    <property type="protein sequence ID" value="QSF20061.1"/>
    <property type="molecule type" value="Genomic_DNA"/>
</dbReference>
<keyword evidence="13 16" id="KW-0472">Membrane</keyword>
<geneLocation type="mitochondrion" evidence="17"/>
<dbReference type="AlphaFoldDB" id="A0A897G5F0"/>
<reference evidence="17" key="1">
    <citation type="submission" date="2021-01" db="EMBL/GenBank/DDBJ databases">
        <authorList>
            <person name="Tan B."/>
            <person name="Wei M."/>
            <person name="Niu G."/>
        </authorList>
    </citation>
    <scope>NUCLEOTIDE SEQUENCE</scope>
</reference>
<keyword evidence="11" id="KW-0520">NAD</keyword>
<gene>
    <name evidence="17" type="primary">ND6</name>
</gene>
<name>A0A897G5F0_9HYME</name>
<evidence type="ECO:0000256" key="7">
    <source>
        <dbReference type="ARBA" id="ARBA00022692"/>
    </source>
</evidence>
<feature type="transmembrane region" description="Helical" evidence="16">
    <location>
        <begin position="143"/>
        <end position="164"/>
    </location>
</feature>
<evidence type="ECO:0000256" key="16">
    <source>
        <dbReference type="SAM" id="Phobius"/>
    </source>
</evidence>
<dbReference type="GO" id="GO:0031966">
    <property type="term" value="C:mitochondrial membrane"/>
    <property type="evidence" value="ECO:0007669"/>
    <property type="project" value="UniProtKB-SubCell"/>
</dbReference>